<keyword evidence="2" id="KW-0067">ATP-binding</keyword>
<dbReference type="GO" id="GO:0005524">
    <property type="term" value="F:ATP binding"/>
    <property type="evidence" value="ECO:0007669"/>
    <property type="project" value="UniProtKB-KW"/>
</dbReference>
<protein>
    <submittedName>
        <fullName evidence="2">ATP-binding protein</fullName>
    </submittedName>
</protein>
<evidence type="ECO:0000313" key="2">
    <source>
        <dbReference type="EMBL" id="TGD77001.1"/>
    </source>
</evidence>
<name>A0A4Z0MBW4_9BACT</name>
<comment type="caution">
    <text evidence="2">The sequence shown here is derived from an EMBL/GenBank/DDBJ whole genome shotgun (WGS) entry which is preliminary data.</text>
</comment>
<dbReference type="InterPro" id="IPR007555">
    <property type="entry name" value="DUF499"/>
</dbReference>
<dbReference type="OrthoDB" id="9757917at2"/>
<dbReference type="AlphaFoldDB" id="A0A4Z0MBW4"/>
<gene>
    <name evidence="2" type="ORF">EU557_24810</name>
</gene>
<evidence type="ECO:0000256" key="1">
    <source>
        <dbReference type="SAM" id="MobiDB-lite"/>
    </source>
</evidence>
<dbReference type="RefSeq" id="WP_135533129.1">
    <property type="nucleotide sequence ID" value="NZ_SRKZ01000011.1"/>
</dbReference>
<sequence length="953" mass="105374">MPTLRPWREIATPHPDVLRGTFQQAEFAAHLYRVHDGTASPEYGDPVKFFGLTFITEGMRLLLRNVVQRLTGQGGDPVIQLQTAFGGGKTHTMLAVYHLVRRADGKVAAGDLPGVSAILNELGVTDLPHARVVVLDAGHLSVDTPAVRDGQRISTLWGELAWQLGGQPAYELVRRADESGTAPGSEVLIQLLKQSSPCVILMDELVVYMRQFRPGQQFAGGDYNSNLSFVQNLTEAIKAVPTAQLLASLPESDREAGDDRAVAALHALEHTFNRIQALWKPVATDEAFEIVRRRLFTPISDEAAADAICRAYATYYIEHPGEFPAETQQAGYYQRLRQAYPIHPEVFSRLYEDWATLDNFQRTRGVLKLMAQVISQLWADNNQDPFIQPGNLPLASGKVKGDFVMYLPNGWDAVVERDIDGPLSGPQDIDSRDPRFGAVQAGHRVARTIFLGSAPNTAGNQTTRGLTPEHIMLGSAIPGQTPAVYTDALKRLADRLHHLTTGNNRYWFDTRPNLRREMEERKRRFDELSDVLPELKRIVQKAFGRPEPFASVHVFAPSVDVADDEHLRLVVLQPKAACSRSTLGPATDVATEFLEKRGENPRIRRNRLVFLAPELETNTRLLDQLRSVLAWESIVVDCKESRINLDRLQEQQVVRSRDEARKALDRLVREAYRWLIVPSQDARPGSSPGVVRWEALQLPTSSVNGLTVEIERLLVDNEMLLSSWAPVHLVRQLQSWFWKPEEAAVTGRKVWEDFSRYLYLPRLRNAQVLLNAANDGVKAGMVGAAHAQEGSEFKGLVFEESAVLSIDHLLIEPAAAKAFLEAQRNAQTEDGKGGDDGEGGGAGEGAGTGNGTGTGTSGGTGTGNGESGTPGGSKKPPVKRYIASVELGNEDANSRFTKIMAEVVRKFTLNPSHKIRLTLDIEVESPTPFDDDLQRTVRENSTTLKLNNHSFEQ</sequence>
<organism evidence="2 3">
    <name type="scientific">Hymenobacter wooponensis</name>
    <dbReference type="NCBI Taxonomy" id="1525360"/>
    <lineage>
        <taxon>Bacteria</taxon>
        <taxon>Pseudomonadati</taxon>
        <taxon>Bacteroidota</taxon>
        <taxon>Cytophagia</taxon>
        <taxon>Cytophagales</taxon>
        <taxon>Hymenobacteraceae</taxon>
        <taxon>Hymenobacter</taxon>
    </lineage>
</organism>
<keyword evidence="2" id="KW-0547">Nucleotide-binding</keyword>
<evidence type="ECO:0000313" key="3">
    <source>
        <dbReference type="Proteomes" id="UP000298284"/>
    </source>
</evidence>
<feature type="compositionally biased region" description="Gly residues" evidence="1">
    <location>
        <begin position="839"/>
        <end position="871"/>
    </location>
</feature>
<reference evidence="2 3" key="1">
    <citation type="submission" date="2019-04" db="EMBL/GenBank/DDBJ databases">
        <authorList>
            <person name="Feng G."/>
            <person name="Zhang J."/>
            <person name="Zhu H."/>
        </authorList>
    </citation>
    <scope>NUCLEOTIDE SEQUENCE [LARGE SCALE GENOMIC DNA]</scope>
    <source>
        <strain evidence="2 3">JCM 19491</strain>
    </source>
</reference>
<dbReference type="Pfam" id="PF04465">
    <property type="entry name" value="DUF499"/>
    <property type="match status" value="1"/>
</dbReference>
<proteinExistence type="predicted"/>
<feature type="region of interest" description="Disordered" evidence="1">
    <location>
        <begin position="826"/>
        <end position="877"/>
    </location>
</feature>
<dbReference type="Proteomes" id="UP000298284">
    <property type="component" value="Unassembled WGS sequence"/>
</dbReference>
<dbReference type="EMBL" id="SRKZ01000011">
    <property type="protein sequence ID" value="TGD77001.1"/>
    <property type="molecule type" value="Genomic_DNA"/>
</dbReference>
<keyword evidence="3" id="KW-1185">Reference proteome</keyword>
<accession>A0A4Z0MBW4</accession>